<dbReference type="OrthoDB" id="117888at2"/>
<dbReference type="InterPro" id="IPR046847">
    <property type="entry name" value="Xre-like_HTH"/>
</dbReference>
<dbReference type="InterPro" id="IPR024467">
    <property type="entry name" value="Xre/MbcA/ParS-like_toxin-bd"/>
</dbReference>
<dbReference type="STRING" id="1129793.GPLA_4073"/>
<feature type="domain" description="Antitoxin Xre/MbcA/ParS-like toxin-binding" evidence="1">
    <location>
        <begin position="78"/>
        <end position="129"/>
    </location>
</feature>
<reference evidence="4" key="1">
    <citation type="journal article" date="2014" name="Environ. Microbiol.">
        <title>Comparative genomics of the marine bacterial genus Glaciecola reveals the high degree of genomic diversity and genomic characteristic for cold adaptation.</title>
        <authorList>
            <person name="Qin Q.L."/>
            <person name="Xie B.B."/>
            <person name="Yu Y."/>
            <person name="Shu Y.L."/>
            <person name="Rong J.C."/>
            <person name="Zhang Y.J."/>
            <person name="Zhao D.L."/>
            <person name="Chen X.L."/>
            <person name="Zhang X.Y."/>
            <person name="Chen B."/>
            <person name="Zhou B.C."/>
            <person name="Zhang Y.Z."/>
        </authorList>
    </citation>
    <scope>NUCLEOTIDE SEQUENCE [LARGE SCALE GENOMIC DNA]</scope>
    <source>
        <strain evidence="4">LMG 21857</strain>
    </source>
</reference>
<keyword evidence="4" id="KW-1185">Reference proteome</keyword>
<sequence length="129" mass="14813">MTTTVKKLDQFDHAQVAKTSMKAFFNICDKWDLNTEEALRLMGEPSRGTFFKWKRGDATKLTQDQLTRVSIVLGVYKALRLLFPTAEQAHAWINKANTHFNGKPAREQFCTGNMISMLDLRRYLDAVRG</sequence>
<dbReference type="Pfam" id="PF20432">
    <property type="entry name" value="Xre-like-HTH"/>
    <property type="match status" value="1"/>
</dbReference>
<evidence type="ECO:0000313" key="3">
    <source>
        <dbReference type="EMBL" id="GAC34952.1"/>
    </source>
</evidence>
<dbReference type="GO" id="GO:0003677">
    <property type="term" value="F:DNA binding"/>
    <property type="evidence" value="ECO:0007669"/>
    <property type="project" value="InterPro"/>
</dbReference>
<protein>
    <submittedName>
        <fullName evidence="3">Uncharacterized protein</fullName>
    </submittedName>
</protein>
<organism evidence="3 4">
    <name type="scientific">Paraglaciecola polaris LMG 21857</name>
    <dbReference type="NCBI Taxonomy" id="1129793"/>
    <lineage>
        <taxon>Bacteria</taxon>
        <taxon>Pseudomonadati</taxon>
        <taxon>Pseudomonadota</taxon>
        <taxon>Gammaproteobacteria</taxon>
        <taxon>Alteromonadales</taxon>
        <taxon>Alteromonadaceae</taxon>
        <taxon>Paraglaciecola</taxon>
    </lineage>
</organism>
<name>K6ZXK4_9ALTE</name>
<comment type="caution">
    <text evidence="3">The sequence shown here is derived from an EMBL/GenBank/DDBJ whole genome shotgun (WGS) entry which is preliminary data.</text>
</comment>
<accession>K6ZXK4</accession>
<proteinExistence type="predicted"/>
<feature type="domain" description="Antitoxin Xre-like helix-turn-helix" evidence="2">
    <location>
        <begin position="14"/>
        <end position="70"/>
    </location>
</feature>
<dbReference type="RefSeq" id="WP_007106716.1">
    <property type="nucleotide sequence ID" value="NZ_BAER01000120.1"/>
</dbReference>
<gene>
    <name evidence="3" type="ORF">GPLA_4073</name>
</gene>
<evidence type="ECO:0000313" key="4">
    <source>
        <dbReference type="Proteomes" id="UP000006322"/>
    </source>
</evidence>
<dbReference type="Pfam" id="PF09722">
    <property type="entry name" value="Xre_MbcA_ParS_C"/>
    <property type="match status" value="1"/>
</dbReference>
<dbReference type="EMBL" id="BAER01000120">
    <property type="protein sequence ID" value="GAC34952.1"/>
    <property type="molecule type" value="Genomic_DNA"/>
</dbReference>
<dbReference type="AlphaFoldDB" id="K6ZXK4"/>
<evidence type="ECO:0000259" key="2">
    <source>
        <dbReference type="Pfam" id="PF20432"/>
    </source>
</evidence>
<dbReference type="Proteomes" id="UP000006322">
    <property type="component" value="Unassembled WGS sequence"/>
</dbReference>
<evidence type="ECO:0000259" key="1">
    <source>
        <dbReference type="Pfam" id="PF09722"/>
    </source>
</evidence>